<dbReference type="InterPro" id="IPR052587">
    <property type="entry name" value="TELO2-interacting_protein_1"/>
</dbReference>
<evidence type="ECO:0000313" key="6">
    <source>
        <dbReference type="Proteomes" id="UP000182444"/>
    </source>
</evidence>
<dbReference type="SUPFAM" id="SSF48371">
    <property type="entry name" value="ARM repeat"/>
    <property type="match status" value="1"/>
</dbReference>
<dbReference type="EMBL" id="CP017554">
    <property type="protein sequence ID" value="AOW01950.1"/>
    <property type="molecule type" value="Genomic_DNA"/>
</dbReference>
<dbReference type="InterPro" id="IPR016024">
    <property type="entry name" value="ARM-type_fold"/>
</dbReference>
<feature type="compositionally biased region" description="Acidic residues" evidence="1">
    <location>
        <begin position="688"/>
        <end position="703"/>
    </location>
</feature>
<feature type="region of interest" description="Disordered" evidence="1">
    <location>
        <begin position="666"/>
        <end position="707"/>
    </location>
</feature>
<feature type="domain" description="TTI1 C-terminal TPR" evidence="3">
    <location>
        <begin position="627"/>
        <end position="872"/>
    </location>
</feature>
<dbReference type="PANTHER" id="PTHR18460">
    <property type="entry name" value="TEL2 INTERACTING PROTEIN 1 TTI1 FAMILY MEMBER"/>
    <property type="match status" value="1"/>
</dbReference>
<dbReference type="InterPro" id="IPR049362">
    <property type="entry name" value="TTI1_rpt"/>
</dbReference>
<dbReference type="Pfam" id="PF24173">
    <property type="entry name" value="TPR_TTI1_N"/>
    <property type="match status" value="1"/>
</dbReference>
<dbReference type="PANTHER" id="PTHR18460:SF3">
    <property type="entry name" value="TELO2-INTERACTING PROTEIN 1 HOMOLOG"/>
    <property type="match status" value="1"/>
</dbReference>
<feature type="domain" description="TTI1 N-terminal TPR" evidence="2">
    <location>
        <begin position="10"/>
        <end position="295"/>
    </location>
</feature>
<feature type="compositionally biased region" description="Basic and acidic residues" evidence="1">
    <location>
        <begin position="666"/>
        <end position="687"/>
    </location>
</feature>
<evidence type="ECO:0000256" key="1">
    <source>
        <dbReference type="SAM" id="MobiDB-lite"/>
    </source>
</evidence>
<sequence>MDEALRKQQFSQLQPLTVALSKEVLLPPKQRLQKQDAIYTRLKDLRAFLQQQDLIWSKNLADYTFFPIMHLLQGITDILDLRDGIRECILAIIDILISKVWNLDMNQTLARELLSLSANLSSGDDDKTSDETRLEAARCFGGIFPSKPALNDVGPIIMLLLQWGEKGGSVELREQSWMSLLALFEGLSSKETAQILPGVVSGVSKVVNGHYKVAVAALKVLRQVTVTALHNGCKDDEKWLEYTRKQYLVTLKMISTRKHNQTNTQLILLCSDIVGKCNESLENCLPICVDILLSLDATEEFIKYQSKLETVLDERMYVWLDNLPSLLTRNDDTEPLAVLKCLKGGMQLQKDDGSRSLLVEKLVEAVNSINQHAIAPAKNKMLSSDTPINFVKHEGINKRAIQVDHNAKHVMPFRGFGITTLLNDEVQTALEEVVVAADVSFEDIQSSDEVSQLWMSNLMLKSDDWLVGMPGDKFDAYELENYYIDALKSPKQQYQYLALQGIGLMAAQTPLNDSLMDILYPILALVPSDHGLVSDMARETLLQLSTTCGYTSVQNMMVENADYLIDSISLAIQSMDVSPGTFQILTVLIKLTGSDIVGYLDDVVKTLFRLLDSYQGYPQLVESVIGVFTALIEVMEASVKVKRVEDMKKKALTLEGVLEELRERQKMPVEEEHEFESHPNKPFGESDDKMDEEEDQAQADAGEESEKWTGTLAKPTYKLVKQIFDYVQNLITSDSPKLVVSLCRLVSICAPLLAGIDEDQQSEYLPSINDLYPLLENGAFSDDIVVAESCLRTISLLLQSVDASFMRSRMVDLFPRLQGAFDKLLGTASSAVDHKTRRASSLLSTMTVVVESVTLPTIVLTAACFTCRAHLAGSTSRETVSYRRALETANPDMYQLFLTST</sequence>
<dbReference type="GO" id="GO:0005737">
    <property type="term" value="C:cytoplasm"/>
    <property type="evidence" value="ECO:0007669"/>
    <property type="project" value="TreeGrafter"/>
</dbReference>
<evidence type="ECO:0000313" key="7">
    <source>
        <dbReference type="Proteomes" id="UP000256601"/>
    </source>
</evidence>
<accession>A0A1D8N8J0</accession>
<gene>
    <name evidence="5" type="ORF">B0I71DRAFT_130318</name>
    <name evidence="4" type="ORF">YALI1_B25798g</name>
</gene>
<dbReference type="Proteomes" id="UP000256601">
    <property type="component" value="Unassembled WGS sequence"/>
</dbReference>
<dbReference type="Pfam" id="PF24181">
    <property type="entry name" value="TPR_TTI1_C"/>
    <property type="match status" value="1"/>
</dbReference>
<dbReference type="VEuPathDB" id="FungiDB:YALI1_B25798g"/>
<evidence type="ECO:0000313" key="5">
    <source>
        <dbReference type="EMBL" id="RDW26800.1"/>
    </source>
</evidence>
<proteinExistence type="predicted"/>
<organism evidence="4 6">
    <name type="scientific">Yarrowia lipolytica</name>
    <name type="common">Candida lipolytica</name>
    <dbReference type="NCBI Taxonomy" id="4952"/>
    <lineage>
        <taxon>Eukaryota</taxon>
        <taxon>Fungi</taxon>
        <taxon>Dikarya</taxon>
        <taxon>Ascomycota</taxon>
        <taxon>Saccharomycotina</taxon>
        <taxon>Dipodascomycetes</taxon>
        <taxon>Dipodascales</taxon>
        <taxon>Dipodascales incertae sedis</taxon>
        <taxon>Yarrowia</taxon>
    </lineage>
</organism>
<dbReference type="GeneID" id="2907130"/>
<dbReference type="InterPro" id="IPR016441">
    <property type="entry name" value="Tti1"/>
</dbReference>
<dbReference type="Proteomes" id="UP000182444">
    <property type="component" value="Chromosome 1B"/>
</dbReference>
<dbReference type="AlphaFoldDB" id="A0A1D8N8J0"/>
<dbReference type="EMBL" id="KZ858974">
    <property type="protein sequence ID" value="RDW26800.1"/>
    <property type="molecule type" value="Genomic_DNA"/>
</dbReference>
<dbReference type="PIRSF" id="PIRSF005250">
    <property type="entry name" value="UCP005250"/>
    <property type="match status" value="1"/>
</dbReference>
<reference evidence="5 7" key="2">
    <citation type="submission" date="2018-07" db="EMBL/GenBank/DDBJ databases">
        <title>Draft Genome Assemblies for Five Robust Yarrowia lipolytica Strains Exhibiting High Lipid Production and Pentose Sugar Utilization and Sugar Alcohol Secretion from Undetoxified Lignocellulosic Biomass Hydrolysates.</title>
        <authorList>
            <consortium name="DOE Joint Genome Institute"/>
            <person name="Walker C."/>
            <person name="Ryu S."/>
            <person name="Na H."/>
            <person name="Zane M."/>
            <person name="LaButti K."/>
            <person name="Lipzen A."/>
            <person name="Haridas S."/>
            <person name="Barry K."/>
            <person name="Grigoriev I.V."/>
            <person name="Quarterman J."/>
            <person name="Slininger P."/>
            <person name="Dien B."/>
            <person name="Trinh C.T."/>
        </authorList>
    </citation>
    <scope>NUCLEOTIDE SEQUENCE [LARGE SCALE GENOMIC DNA]</scope>
    <source>
        <strain evidence="5 7">YB392</strain>
    </source>
</reference>
<evidence type="ECO:0000259" key="2">
    <source>
        <dbReference type="Pfam" id="PF24173"/>
    </source>
</evidence>
<name>A0A1D8N8J0_YARLL</name>
<evidence type="ECO:0000313" key="4">
    <source>
        <dbReference type="EMBL" id="AOW01950.1"/>
    </source>
</evidence>
<reference evidence="4 6" key="1">
    <citation type="journal article" date="2016" name="PLoS ONE">
        <title>Sequence Assembly of Yarrowia lipolytica Strain W29/CLIB89 Shows Transposable Element Diversity.</title>
        <authorList>
            <person name="Magnan C."/>
            <person name="Yu J."/>
            <person name="Chang I."/>
            <person name="Jahn E."/>
            <person name="Kanomata Y."/>
            <person name="Wu J."/>
            <person name="Zeller M."/>
            <person name="Oakes M."/>
            <person name="Baldi P."/>
            <person name="Sandmeyer S."/>
        </authorList>
    </citation>
    <scope>NUCLEOTIDE SEQUENCE [LARGE SCALE GENOMIC DNA]</scope>
    <source>
        <strain evidence="4">CLIB89</strain>
        <strain evidence="6">CLIB89(W29)</strain>
    </source>
</reference>
<dbReference type="VEuPathDB" id="FungiDB:YALI0_B19734g"/>
<dbReference type="InterPro" id="IPR057566">
    <property type="entry name" value="TPR_TTI1_N"/>
</dbReference>
<dbReference type="Pfam" id="PF21547">
    <property type="entry name" value="TTI1"/>
    <property type="match status" value="1"/>
</dbReference>
<protein>
    <submittedName>
        <fullName evidence="5">Armadillo-type protein</fullName>
    </submittedName>
</protein>
<dbReference type="Gene3D" id="1.25.10.10">
    <property type="entry name" value="Leucine-rich Repeat Variant"/>
    <property type="match status" value="1"/>
</dbReference>
<dbReference type="InterPro" id="IPR057567">
    <property type="entry name" value="TPR_TTI1_C"/>
</dbReference>
<evidence type="ECO:0000259" key="3">
    <source>
        <dbReference type="Pfam" id="PF24181"/>
    </source>
</evidence>
<dbReference type="InterPro" id="IPR011989">
    <property type="entry name" value="ARM-like"/>
</dbReference>
<dbReference type="KEGG" id="yli:2907130"/>
<dbReference type="eggNOG" id="KOG4524">
    <property type="taxonomic scope" value="Eukaryota"/>
</dbReference>